<dbReference type="EMBL" id="CM020618">
    <property type="protein sequence ID" value="KAK1859336.1"/>
    <property type="molecule type" value="Genomic_DNA"/>
</dbReference>
<gene>
    <name evidence="1" type="ORF">I4F81_001933</name>
</gene>
<proteinExistence type="predicted"/>
<evidence type="ECO:0000313" key="1">
    <source>
        <dbReference type="EMBL" id="KAK1859336.1"/>
    </source>
</evidence>
<organism evidence="1 2">
    <name type="scientific">Pyropia yezoensis</name>
    <name type="common">Susabi-nori</name>
    <name type="synonym">Porphyra yezoensis</name>
    <dbReference type="NCBI Taxonomy" id="2788"/>
    <lineage>
        <taxon>Eukaryota</taxon>
        <taxon>Rhodophyta</taxon>
        <taxon>Bangiophyceae</taxon>
        <taxon>Bangiales</taxon>
        <taxon>Bangiaceae</taxon>
        <taxon>Pyropia</taxon>
    </lineage>
</organism>
<reference evidence="1" key="1">
    <citation type="submission" date="2019-11" db="EMBL/GenBank/DDBJ databases">
        <title>Nori genome reveals adaptations in red seaweeds to the harsh intertidal environment.</title>
        <authorList>
            <person name="Wang D."/>
            <person name="Mao Y."/>
        </authorList>
    </citation>
    <scope>NUCLEOTIDE SEQUENCE</scope>
    <source>
        <tissue evidence="1">Gametophyte</tissue>
    </source>
</reference>
<evidence type="ECO:0000313" key="2">
    <source>
        <dbReference type="Proteomes" id="UP000798662"/>
    </source>
</evidence>
<name>A0ACC3BMZ3_PYRYE</name>
<protein>
    <submittedName>
        <fullName evidence="1">Uncharacterized protein</fullName>
    </submittedName>
</protein>
<accession>A0ACC3BMZ3</accession>
<keyword evidence="2" id="KW-1185">Reference proteome</keyword>
<comment type="caution">
    <text evidence="1">The sequence shown here is derived from an EMBL/GenBank/DDBJ whole genome shotgun (WGS) entry which is preliminary data.</text>
</comment>
<dbReference type="Proteomes" id="UP000798662">
    <property type="component" value="Chromosome 1"/>
</dbReference>
<sequence length="438" mass="42832">MTAFVAAAAAGTTGRSPLAVRPRGAGLCIGRPAPGGVHVGSPARVRWTAHTGPASVDGGEPLWGVPDGDTGSVAPAWAGPEATDDIGADVWAERVSAGDGGVLDGGGSGAYGPGGGGEGAGGGGGGDGAAADADGAAELAAALAAVGRTLEQLPPEVRAAAPADAAAYLRATRGAVGGFLASVWPAWRRKVLGDPAFPFKLLMEETIGLGLAASGMIAARGPNIMNELDLCACDIAVGGTLNFILTWMLTPSAPMAGAAAAAAAVAASPSALTRTLGGLPANVFSAGSFTVGQRVGAMVYKGGLFSVAGFAGALVGSSTSAALVGLKRRRAAATLAASGGAPIVEEPLPSVWATSAGWAGYMFLCANPRYQLLAGVERVAFSAAPLRLAQFVSAAGRTVNNVAGGSLWVVWARAIGLQKAPAKAVPAPAGGVEVKVKV</sequence>